<sequence length="800" mass="89430">MFKNYLIIAFRNLRKNKVSAIINIGGLAMGMAVAMLIGLWIYDELSFNKYHEHHSQIAQVMRHQDQQGDKITSFYHPMPLSEALQTTYKDVFRYVVISKQTEEHIISSGENKFVQAGNYMGPDAPEMLSLRMLYGSHGGLKDPNSILLSQSLAKKLFGNSDPTGRIVKIDDRLTVKVTGVYEDLPANSEFRYVTYIAPFELWVSGLRNKGMDARSDWRNYFVLIYAELAPGADVNRVSKMIKNTYLSHVDQKTADTKPELFLHPMDKWHLHSKFENGIASTSDQMMFLWFFSFIGVFVLLLACINFMNLSTARSEKRAREVGVRKAIGSLRGQLLAQFFCESLLVAAFSFVLAIVLVLLALPWFNKVAGKDISILWANPVFWLLGLVFTITTGLIAGSYPAFYLSSFNPILVLKGSFQAGRFASVPRKILVVLQFTVSIMLTASTIIVYRQIQFTKDRPVGYTRDGLLMFHLMAPGASGKYKLLSNELMNTGVVSGTAGAGGAVTEVWSMNRNFDWKGKDPSTDPSFVTLSVTQDYGSTIGWQLISGTGFSKEYASDSSGFVINEAAAKLMGLKDPVGEFVRWEPGWRKVGNFKILGVIKDMVMESPFEPAQPTIFTLDSVTRWMFVRINPAVSTSKALERIEPVFTSLFPAAPFDYKFADLEYAKKFASEERVGKLATLFSILAIFISCLGLFGLASFVAEQRTKEIGVRKVLGASVFGVWRLISKEFFMLVLIAFLIATPTAYFLMHNWLQSYQYRSGIPAWVFFIVGLGALLIALLTISYQTIKAALLSPAKSLKAE</sequence>
<dbReference type="Pfam" id="PF12704">
    <property type="entry name" value="MacB_PCD"/>
    <property type="match status" value="1"/>
</dbReference>
<evidence type="ECO:0000259" key="7">
    <source>
        <dbReference type="Pfam" id="PF02687"/>
    </source>
</evidence>
<evidence type="ECO:0000256" key="4">
    <source>
        <dbReference type="ARBA" id="ARBA00022989"/>
    </source>
</evidence>
<dbReference type="RefSeq" id="WP_209141139.1">
    <property type="nucleotide sequence ID" value="NZ_JAGHKO010000005.1"/>
</dbReference>
<proteinExistence type="predicted"/>
<feature type="transmembrane region" description="Helical" evidence="6">
    <location>
        <begin position="729"/>
        <end position="748"/>
    </location>
</feature>
<feature type="transmembrane region" description="Helical" evidence="6">
    <location>
        <begin position="334"/>
        <end position="361"/>
    </location>
</feature>
<reference evidence="9 10" key="1">
    <citation type="submission" date="2021-03" db="EMBL/GenBank/DDBJ databases">
        <title>Assistant Professor.</title>
        <authorList>
            <person name="Huq M.A."/>
        </authorList>
    </citation>
    <scope>NUCLEOTIDE SEQUENCE [LARGE SCALE GENOMIC DNA]</scope>
    <source>
        <strain evidence="9 10">MAH-29</strain>
    </source>
</reference>
<comment type="subcellular location">
    <subcellularLocation>
        <location evidence="1">Cell membrane</location>
        <topology evidence="1">Multi-pass membrane protein</topology>
    </subcellularLocation>
</comment>
<organism evidence="9 10">
    <name type="scientific">Niastella soli</name>
    <dbReference type="NCBI Taxonomy" id="2821487"/>
    <lineage>
        <taxon>Bacteria</taxon>
        <taxon>Pseudomonadati</taxon>
        <taxon>Bacteroidota</taxon>
        <taxon>Chitinophagia</taxon>
        <taxon>Chitinophagales</taxon>
        <taxon>Chitinophagaceae</taxon>
        <taxon>Niastella</taxon>
    </lineage>
</organism>
<feature type="transmembrane region" description="Helical" evidence="6">
    <location>
        <begin position="677"/>
        <end position="701"/>
    </location>
</feature>
<dbReference type="InterPro" id="IPR003838">
    <property type="entry name" value="ABC3_permease_C"/>
</dbReference>
<feature type="domain" description="ABC3 transporter permease C-terminal" evidence="7">
    <location>
        <begin position="680"/>
        <end position="789"/>
    </location>
</feature>
<evidence type="ECO:0000256" key="5">
    <source>
        <dbReference type="ARBA" id="ARBA00023136"/>
    </source>
</evidence>
<dbReference type="InterPro" id="IPR025857">
    <property type="entry name" value="MacB_PCD"/>
</dbReference>
<gene>
    <name evidence="9" type="ORF">J7I42_22535</name>
</gene>
<evidence type="ECO:0000313" key="10">
    <source>
        <dbReference type="Proteomes" id="UP000677244"/>
    </source>
</evidence>
<feature type="transmembrane region" description="Helical" evidence="6">
    <location>
        <begin position="760"/>
        <end position="781"/>
    </location>
</feature>
<feature type="transmembrane region" description="Helical" evidence="6">
    <location>
        <begin position="20"/>
        <end position="42"/>
    </location>
</feature>
<keyword evidence="4 6" id="KW-1133">Transmembrane helix</keyword>
<dbReference type="Proteomes" id="UP000677244">
    <property type="component" value="Unassembled WGS sequence"/>
</dbReference>
<dbReference type="InterPro" id="IPR050250">
    <property type="entry name" value="Macrolide_Exporter_MacB"/>
</dbReference>
<feature type="transmembrane region" description="Helical" evidence="6">
    <location>
        <begin position="429"/>
        <end position="449"/>
    </location>
</feature>
<evidence type="ECO:0000313" key="9">
    <source>
        <dbReference type="EMBL" id="MBO9203085.1"/>
    </source>
</evidence>
<keyword evidence="3 6" id="KW-0812">Transmembrane</keyword>
<dbReference type="EMBL" id="JAGHKO010000005">
    <property type="protein sequence ID" value="MBO9203085.1"/>
    <property type="molecule type" value="Genomic_DNA"/>
</dbReference>
<evidence type="ECO:0000256" key="2">
    <source>
        <dbReference type="ARBA" id="ARBA00022475"/>
    </source>
</evidence>
<feature type="domain" description="MacB-like periplasmic core" evidence="8">
    <location>
        <begin position="21"/>
        <end position="243"/>
    </location>
</feature>
<dbReference type="Pfam" id="PF02687">
    <property type="entry name" value="FtsX"/>
    <property type="match status" value="2"/>
</dbReference>
<protein>
    <submittedName>
        <fullName evidence="9">ABC transporter permease</fullName>
    </submittedName>
</protein>
<evidence type="ECO:0000256" key="3">
    <source>
        <dbReference type="ARBA" id="ARBA00022692"/>
    </source>
</evidence>
<evidence type="ECO:0000256" key="1">
    <source>
        <dbReference type="ARBA" id="ARBA00004651"/>
    </source>
</evidence>
<comment type="caution">
    <text evidence="9">The sequence shown here is derived from an EMBL/GenBank/DDBJ whole genome shotgun (WGS) entry which is preliminary data.</text>
</comment>
<evidence type="ECO:0000259" key="8">
    <source>
        <dbReference type="Pfam" id="PF12704"/>
    </source>
</evidence>
<keyword evidence="10" id="KW-1185">Reference proteome</keyword>
<keyword evidence="5 6" id="KW-0472">Membrane</keyword>
<feature type="transmembrane region" description="Helical" evidence="6">
    <location>
        <begin position="381"/>
        <end position="404"/>
    </location>
</feature>
<dbReference type="PANTHER" id="PTHR30572:SF18">
    <property type="entry name" value="ABC-TYPE MACROLIDE FAMILY EXPORT SYSTEM PERMEASE COMPONENT 2"/>
    <property type="match status" value="1"/>
</dbReference>
<name>A0ABS3YYT9_9BACT</name>
<feature type="transmembrane region" description="Helical" evidence="6">
    <location>
        <begin position="286"/>
        <end position="309"/>
    </location>
</feature>
<evidence type="ECO:0000256" key="6">
    <source>
        <dbReference type="SAM" id="Phobius"/>
    </source>
</evidence>
<feature type="domain" description="ABC3 transporter permease C-terminal" evidence="7">
    <location>
        <begin position="293"/>
        <end position="409"/>
    </location>
</feature>
<accession>A0ABS3YYT9</accession>
<keyword evidence="2" id="KW-1003">Cell membrane</keyword>
<dbReference type="PANTHER" id="PTHR30572">
    <property type="entry name" value="MEMBRANE COMPONENT OF TRANSPORTER-RELATED"/>
    <property type="match status" value="1"/>
</dbReference>